<evidence type="ECO:0000313" key="2">
    <source>
        <dbReference type="Proteomes" id="UP001642260"/>
    </source>
</evidence>
<comment type="caution">
    <text evidence="1">The sequence shown here is derived from an EMBL/GenBank/DDBJ whole genome shotgun (WGS) entry which is preliminary data.</text>
</comment>
<proteinExistence type="predicted"/>
<accession>A0ABC8J466</accession>
<dbReference type="EMBL" id="CAKOAT010076155">
    <property type="protein sequence ID" value="CAH8313033.1"/>
    <property type="molecule type" value="Genomic_DNA"/>
</dbReference>
<keyword evidence="2" id="KW-1185">Reference proteome</keyword>
<organism evidence="1 2">
    <name type="scientific">Eruca vesicaria subsp. sativa</name>
    <name type="common">Garden rocket</name>
    <name type="synonym">Eruca sativa</name>
    <dbReference type="NCBI Taxonomy" id="29727"/>
    <lineage>
        <taxon>Eukaryota</taxon>
        <taxon>Viridiplantae</taxon>
        <taxon>Streptophyta</taxon>
        <taxon>Embryophyta</taxon>
        <taxon>Tracheophyta</taxon>
        <taxon>Spermatophyta</taxon>
        <taxon>Magnoliopsida</taxon>
        <taxon>eudicotyledons</taxon>
        <taxon>Gunneridae</taxon>
        <taxon>Pentapetalae</taxon>
        <taxon>rosids</taxon>
        <taxon>malvids</taxon>
        <taxon>Brassicales</taxon>
        <taxon>Brassicaceae</taxon>
        <taxon>Brassiceae</taxon>
        <taxon>Eruca</taxon>
    </lineage>
</organism>
<evidence type="ECO:0000313" key="1">
    <source>
        <dbReference type="EMBL" id="CAH8313033.1"/>
    </source>
</evidence>
<sequence length="76" mass="8731">MPGRLVQDFICSRIDSQTRNHKITNSRSLTLSYAPFWSLNEKNYGYSWVFLRLLKLKDEDGSSHLGIPLFAAVVEV</sequence>
<dbReference type="Proteomes" id="UP001642260">
    <property type="component" value="Unassembled WGS sequence"/>
</dbReference>
<gene>
    <name evidence="1" type="ORF">ERUC_LOCUS6457</name>
</gene>
<dbReference type="AlphaFoldDB" id="A0ABC8J466"/>
<name>A0ABC8J466_ERUVS</name>
<reference evidence="1 2" key="1">
    <citation type="submission" date="2022-03" db="EMBL/GenBank/DDBJ databases">
        <authorList>
            <person name="Macdonald S."/>
            <person name="Ahmed S."/>
            <person name="Newling K."/>
        </authorList>
    </citation>
    <scope>NUCLEOTIDE SEQUENCE [LARGE SCALE GENOMIC DNA]</scope>
</reference>
<protein>
    <submittedName>
        <fullName evidence="1">Uncharacterized protein</fullName>
    </submittedName>
</protein>